<name>A0A0F9QV50_9ZZZZ</name>
<dbReference type="EMBL" id="LAZR01003562">
    <property type="protein sequence ID" value="KKN17041.1"/>
    <property type="molecule type" value="Genomic_DNA"/>
</dbReference>
<proteinExistence type="predicted"/>
<protein>
    <submittedName>
        <fullName evidence="1">Uncharacterized protein</fullName>
    </submittedName>
</protein>
<evidence type="ECO:0000313" key="1">
    <source>
        <dbReference type="EMBL" id="KKN17041.1"/>
    </source>
</evidence>
<gene>
    <name evidence="1" type="ORF">LCGC14_0969900</name>
</gene>
<accession>A0A0F9QV50</accession>
<reference evidence="1" key="1">
    <citation type="journal article" date="2015" name="Nature">
        <title>Complex archaea that bridge the gap between prokaryotes and eukaryotes.</title>
        <authorList>
            <person name="Spang A."/>
            <person name="Saw J.H."/>
            <person name="Jorgensen S.L."/>
            <person name="Zaremba-Niedzwiedzka K."/>
            <person name="Martijn J."/>
            <person name="Lind A.E."/>
            <person name="van Eijk R."/>
            <person name="Schleper C."/>
            <person name="Guy L."/>
            <person name="Ettema T.J."/>
        </authorList>
    </citation>
    <scope>NUCLEOTIDE SEQUENCE</scope>
</reference>
<sequence>METKYKYSLLKYSNPNWYNYGGQANHIYLQWAICDHPTVKGKVKQLSRFDNCRETLCCRIFDALDRQFKGKSMPIDKLRLLVKIGSNSHHSPTQEEYQGRMDRHTKSALRTLNIIEKEHKWSLTKAYPIKSCSFGDKVYMIVASKKWMRAPHLVSLFTLIFRISGDQMLQTPSFMRLKSYKSVMQHMEKFSAGGGSDGAKVKASLKYWGPLLHNYSKIFKGYPMKKAFDRSTYRSHAEEGINRLCEGRCTNHKLQERFNEVVKKKKVVRRAK</sequence>
<comment type="caution">
    <text evidence="1">The sequence shown here is derived from an EMBL/GenBank/DDBJ whole genome shotgun (WGS) entry which is preliminary data.</text>
</comment>
<organism evidence="1">
    <name type="scientific">marine sediment metagenome</name>
    <dbReference type="NCBI Taxonomy" id="412755"/>
    <lineage>
        <taxon>unclassified sequences</taxon>
        <taxon>metagenomes</taxon>
        <taxon>ecological metagenomes</taxon>
    </lineage>
</organism>
<dbReference type="AlphaFoldDB" id="A0A0F9QV50"/>